<dbReference type="RefSeq" id="WP_110716342.1">
    <property type="nucleotide sequence ID" value="NZ_PGFS01000001.1"/>
</dbReference>
<dbReference type="GO" id="GO:0004519">
    <property type="term" value="F:endonuclease activity"/>
    <property type="evidence" value="ECO:0007669"/>
    <property type="project" value="UniProtKB-KW"/>
</dbReference>
<evidence type="ECO:0000259" key="14">
    <source>
        <dbReference type="PROSITE" id="PS51066"/>
    </source>
</evidence>
<evidence type="ECO:0000256" key="10">
    <source>
        <dbReference type="ARBA" id="ARBA00023239"/>
    </source>
</evidence>
<dbReference type="SUPFAM" id="SSF57716">
    <property type="entry name" value="Glucocorticoid receptor-like (DNA-binding domain)"/>
    <property type="match status" value="1"/>
</dbReference>
<keyword evidence="16" id="KW-0255">Endonuclease</keyword>
<dbReference type="PROSITE" id="PS51066">
    <property type="entry name" value="ZF_FPG_2"/>
    <property type="match status" value="1"/>
</dbReference>
<dbReference type="PANTHER" id="PTHR42697">
    <property type="entry name" value="ENDONUCLEASE 8"/>
    <property type="match status" value="1"/>
</dbReference>
<reference evidence="16" key="1">
    <citation type="journal article" date="2015" name="Antonie Van Leeuwenhoek">
        <title>Comparative 16S rRNA signatures and multilocus sequence analysis for the genus Salinicola and description of Salinicola acroporae sp. nov., isolated from coral Acropora digitifera.</title>
        <authorList>
            <person name="Lepcha R.T."/>
            <person name="Poddar A."/>
            <person name="Schumann P."/>
            <person name="Das S.K."/>
        </authorList>
    </citation>
    <scope>NUCLEOTIDE SEQUENCE</scope>
    <source>
        <strain evidence="16">S4-41</strain>
    </source>
</reference>
<dbReference type="Pfam" id="PF06831">
    <property type="entry name" value="H2TH"/>
    <property type="match status" value="1"/>
</dbReference>
<evidence type="ECO:0000256" key="13">
    <source>
        <dbReference type="PROSITE-ProRule" id="PRU00391"/>
    </source>
</evidence>
<name>A0ABT6I6C4_9GAMM</name>
<evidence type="ECO:0000313" key="17">
    <source>
        <dbReference type="Proteomes" id="UP001162135"/>
    </source>
</evidence>
<dbReference type="SMART" id="SM00898">
    <property type="entry name" value="Fapy_DNA_glyco"/>
    <property type="match status" value="1"/>
</dbReference>
<dbReference type="PANTHER" id="PTHR42697:SF1">
    <property type="entry name" value="ENDONUCLEASE 8"/>
    <property type="match status" value="1"/>
</dbReference>
<evidence type="ECO:0000256" key="2">
    <source>
        <dbReference type="ARBA" id="ARBA00012720"/>
    </source>
</evidence>
<accession>A0ABT6I6C4</accession>
<feature type="domain" description="Formamidopyrimidine-DNA glycosylase catalytic" evidence="15">
    <location>
        <begin position="2"/>
        <end position="99"/>
    </location>
</feature>
<keyword evidence="10" id="KW-0456">Lyase</keyword>
<keyword evidence="11" id="KW-0511">Multifunctional enzyme</keyword>
<dbReference type="EMBL" id="PGFS01000001">
    <property type="protein sequence ID" value="MDH4573211.1"/>
    <property type="molecule type" value="Genomic_DNA"/>
</dbReference>
<dbReference type="PROSITE" id="PS51068">
    <property type="entry name" value="FPG_CAT"/>
    <property type="match status" value="1"/>
</dbReference>
<feature type="domain" description="FPG-type" evidence="14">
    <location>
        <begin position="238"/>
        <end position="272"/>
    </location>
</feature>
<dbReference type="Proteomes" id="UP001162135">
    <property type="component" value="Unassembled WGS sequence"/>
</dbReference>
<keyword evidence="17" id="KW-1185">Reference proteome</keyword>
<evidence type="ECO:0000256" key="11">
    <source>
        <dbReference type="ARBA" id="ARBA00023268"/>
    </source>
</evidence>
<dbReference type="InterPro" id="IPR000214">
    <property type="entry name" value="Znf_DNA_glyclase/AP_lyase"/>
</dbReference>
<dbReference type="EC" id="4.2.99.18" evidence="2"/>
<dbReference type="SUPFAM" id="SSF81624">
    <property type="entry name" value="N-terminal domain of MutM-like DNA repair proteins"/>
    <property type="match status" value="1"/>
</dbReference>
<evidence type="ECO:0000259" key="15">
    <source>
        <dbReference type="PROSITE" id="PS51068"/>
    </source>
</evidence>
<dbReference type="InterPro" id="IPR010979">
    <property type="entry name" value="Ribosomal_uS13-like_H2TH"/>
</dbReference>
<keyword evidence="5 13" id="KW-0863">Zinc-finger</keyword>
<evidence type="ECO:0000256" key="12">
    <source>
        <dbReference type="ARBA" id="ARBA00023295"/>
    </source>
</evidence>
<evidence type="ECO:0000256" key="9">
    <source>
        <dbReference type="ARBA" id="ARBA00023204"/>
    </source>
</evidence>
<keyword evidence="6" id="KW-0378">Hydrolase</keyword>
<dbReference type="SMART" id="SM01232">
    <property type="entry name" value="H2TH"/>
    <property type="match status" value="1"/>
</dbReference>
<evidence type="ECO:0000256" key="7">
    <source>
        <dbReference type="ARBA" id="ARBA00022833"/>
    </source>
</evidence>
<evidence type="ECO:0000256" key="3">
    <source>
        <dbReference type="ARBA" id="ARBA00022723"/>
    </source>
</evidence>
<evidence type="ECO:0000313" key="16">
    <source>
        <dbReference type="EMBL" id="MDH4573211.1"/>
    </source>
</evidence>
<reference evidence="16" key="2">
    <citation type="submission" date="2017-11" db="EMBL/GenBank/DDBJ databases">
        <authorList>
            <person name="Das S.K."/>
        </authorList>
    </citation>
    <scope>NUCLEOTIDE SEQUENCE</scope>
    <source>
        <strain evidence="16">S4-41</strain>
    </source>
</reference>
<evidence type="ECO:0000256" key="4">
    <source>
        <dbReference type="ARBA" id="ARBA00022763"/>
    </source>
</evidence>
<dbReference type="Gene3D" id="3.20.190.10">
    <property type="entry name" value="MutM-like, N-terminal"/>
    <property type="match status" value="1"/>
</dbReference>
<organism evidence="16 17">
    <name type="scientific">Salinicola acroporae</name>
    <dbReference type="NCBI Taxonomy" id="1541440"/>
    <lineage>
        <taxon>Bacteria</taxon>
        <taxon>Pseudomonadati</taxon>
        <taxon>Pseudomonadota</taxon>
        <taxon>Gammaproteobacteria</taxon>
        <taxon>Oceanospirillales</taxon>
        <taxon>Halomonadaceae</taxon>
        <taxon>Salinicola</taxon>
    </lineage>
</organism>
<keyword evidence="16" id="KW-0540">Nuclease</keyword>
<proteinExistence type="inferred from homology"/>
<evidence type="ECO:0000256" key="5">
    <source>
        <dbReference type="ARBA" id="ARBA00022771"/>
    </source>
</evidence>
<comment type="similarity">
    <text evidence="1">Belongs to the FPG family.</text>
</comment>
<gene>
    <name evidence="16" type="ORF">CUR86_12670</name>
</gene>
<evidence type="ECO:0000256" key="1">
    <source>
        <dbReference type="ARBA" id="ARBA00009409"/>
    </source>
</evidence>
<comment type="caution">
    <text evidence="16">The sequence shown here is derived from an EMBL/GenBank/DDBJ whole genome shotgun (WGS) entry which is preliminary data.</text>
</comment>
<keyword evidence="8" id="KW-0238">DNA-binding</keyword>
<sequence length="273" mass="30459">MPEGPEIRRVADRLGKVLVGRPLIHTWFAFAEIASMAGRLGRSRVTAVDCWGKALLITFSDGHVLYSHNQLYGVWRIHRRGHAPTSGRTLRARLTTATHAASLYSASDISLWTTETIRQQPLLARLGPDLLTHDISAGDIEARLMDSGFAGRGLGGLLLDQGFYAGIGNYLRSEILFYAGLSPGKRPRDLTSEQRQQLACVILATIQQAYRQAGVTNRPAWRRRLQRAGEHRNQWRFAVFNREGLSCHACGSTIVREAVASRRLYRCPVCQPE</sequence>
<keyword evidence="9" id="KW-0234">DNA repair</keyword>
<dbReference type="InterPro" id="IPR035937">
    <property type="entry name" value="FPG_N"/>
</dbReference>
<dbReference type="NCBIfam" id="NF007763">
    <property type="entry name" value="PRK10445.1"/>
    <property type="match status" value="1"/>
</dbReference>
<keyword evidence="3" id="KW-0479">Metal-binding</keyword>
<evidence type="ECO:0000256" key="6">
    <source>
        <dbReference type="ARBA" id="ARBA00022801"/>
    </source>
</evidence>
<dbReference type="Gene3D" id="1.10.8.50">
    <property type="match status" value="1"/>
</dbReference>
<protein>
    <recommendedName>
        <fullName evidence="2">DNA-(apurinic or apyrimidinic site) lyase</fullName>
        <ecNumber evidence="2">4.2.99.18</ecNumber>
    </recommendedName>
</protein>
<dbReference type="SUPFAM" id="SSF46946">
    <property type="entry name" value="S13-like H2TH domain"/>
    <property type="match status" value="1"/>
</dbReference>
<keyword evidence="12" id="KW-0326">Glycosidase</keyword>
<dbReference type="InterPro" id="IPR015886">
    <property type="entry name" value="H2TH_FPG"/>
</dbReference>
<evidence type="ECO:0000256" key="8">
    <source>
        <dbReference type="ARBA" id="ARBA00023125"/>
    </source>
</evidence>
<dbReference type="Pfam" id="PF01149">
    <property type="entry name" value="Fapy_DNA_glyco"/>
    <property type="match status" value="1"/>
</dbReference>
<dbReference type="InterPro" id="IPR012319">
    <property type="entry name" value="FPG_cat"/>
</dbReference>
<keyword evidence="4" id="KW-0227">DNA damage</keyword>
<keyword evidence="7" id="KW-0862">Zinc</keyword>